<dbReference type="Proteomes" id="UP000186019">
    <property type="component" value="Unassembled WGS sequence"/>
</dbReference>
<evidence type="ECO:0000313" key="3">
    <source>
        <dbReference type="EMBL" id="SIS25524.1"/>
    </source>
</evidence>
<dbReference type="STRING" id="573024.SAMN05216208_3277"/>
<gene>
    <name evidence="3" type="ORF">SAMN05421666_3301</name>
</gene>
<dbReference type="EMBL" id="FTNV01000004">
    <property type="protein sequence ID" value="SIS25524.1"/>
    <property type="molecule type" value="Genomic_DNA"/>
</dbReference>
<evidence type="ECO:0000256" key="2">
    <source>
        <dbReference type="SAM" id="MobiDB-lite"/>
    </source>
</evidence>
<feature type="region of interest" description="Disordered" evidence="2">
    <location>
        <begin position="116"/>
        <end position="145"/>
    </location>
</feature>
<feature type="compositionally biased region" description="Polar residues" evidence="2">
    <location>
        <begin position="136"/>
        <end position="145"/>
    </location>
</feature>
<keyword evidence="1" id="KW-0175">Coiled coil</keyword>
<dbReference type="AlphaFoldDB" id="A0A1N7HKX2"/>
<keyword evidence="4" id="KW-1185">Reference proteome</keyword>
<name>A0A1N7HKX2_9RHOB</name>
<evidence type="ECO:0000313" key="4">
    <source>
        <dbReference type="Proteomes" id="UP000186019"/>
    </source>
</evidence>
<dbReference type="RefSeq" id="WP_076535413.1">
    <property type="nucleotide sequence ID" value="NZ_FOAC01000004.1"/>
</dbReference>
<sequence>MTDRVQLSQAMEAAYQAAQAAMQDIRAEETALRQSLAELDAQRMASRALPLEQWAAPRAIGADLLWQGWTQRTRQELNVKLAQVLVRKAEKLAALRHAFGRAEAVRRIIEDERKARRKAAQGRDLERDQYLALMNGPTSAGGQNR</sequence>
<dbReference type="OrthoDB" id="7861976at2"/>
<feature type="coiled-coil region" evidence="1">
    <location>
        <begin position="8"/>
        <end position="42"/>
    </location>
</feature>
<evidence type="ECO:0000256" key="1">
    <source>
        <dbReference type="SAM" id="Coils"/>
    </source>
</evidence>
<accession>A0A1N7HKX2</accession>
<proteinExistence type="predicted"/>
<protein>
    <recommendedName>
        <fullName evidence="5">Flagellar FliJ protein</fullName>
    </recommendedName>
</protein>
<reference evidence="3 4" key="1">
    <citation type="submission" date="2017-01" db="EMBL/GenBank/DDBJ databases">
        <authorList>
            <person name="Mah S.A."/>
            <person name="Swanson W.J."/>
            <person name="Moy G.W."/>
            <person name="Vacquier V.D."/>
        </authorList>
    </citation>
    <scope>NUCLEOTIDE SEQUENCE [LARGE SCALE GENOMIC DNA]</scope>
    <source>
        <strain evidence="3 4">DSM 29590</strain>
    </source>
</reference>
<evidence type="ECO:0008006" key="5">
    <source>
        <dbReference type="Google" id="ProtNLM"/>
    </source>
</evidence>
<organism evidence="3 4">
    <name type="scientific">Roseovarius nanhaiticus</name>
    <dbReference type="NCBI Taxonomy" id="573024"/>
    <lineage>
        <taxon>Bacteria</taxon>
        <taxon>Pseudomonadati</taxon>
        <taxon>Pseudomonadota</taxon>
        <taxon>Alphaproteobacteria</taxon>
        <taxon>Rhodobacterales</taxon>
        <taxon>Roseobacteraceae</taxon>
        <taxon>Roseovarius</taxon>
    </lineage>
</organism>